<evidence type="ECO:0000313" key="1">
    <source>
        <dbReference type="EMBL" id="KAH7912922.1"/>
    </source>
</evidence>
<dbReference type="EMBL" id="MU267641">
    <property type="protein sequence ID" value="KAH7912922.1"/>
    <property type="molecule type" value="Genomic_DNA"/>
</dbReference>
<dbReference type="Proteomes" id="UP000790377">
    <property type="component" value="Unassembled WGS sequence"/>
</dbReference>
<gene>
    <name evidence="1" type="ORF">BJ138DRAFT_1147273</name>
</gene>
<protein>
    <submittedName>
        <fullName evidence="1">Uncharacterized protein</fullName>
    </submittedName>
</protein>
<comment type="caution">
    <text evidence="1">The sequence shown here is derived from an EMBL/GenBank/DDBJ whole genome shotgun (WGS) entry which is preliminary data.</text>
</comment>
<keyword evidence="2" id="KW-1185">Reference proteome</keyword>
<accession>A0ACB8AI26</accession>
<evidence type="ECO:0000313" key="2">
    <source>
        <dbReference type="Proteomes" id="UP000790377"/>
    </source>
</evidence>
<organism evidence="1 2">
    <name type="scientific">Hygrophoropsis aurantiaca</name>
    <dbReference type="NCBI Taxonomy" id="72124"/>
    <lineage>
        <taxon>Eukaryota</taxon>
        <taxon>Fungi</taxon>
        <taxon>Dikarya</taxon>
        <taxon>Basidiomycota</taxon>
        <taxon>Agaricomycotina</taxon>
        <taxon>Agaricomycetes</taxon>
        <taxon>Agaricomycetidae</taxon>
        <taxon>Boletales</taxon>
        <taxon>Coniophorineae</taxon>
        <taxon>Hygrophoropsidaceae</taxon>
        <taxon>Hygrophoropsis</taxon>
    </lineage>
</organism>
<sequence length="354" mass="39149">MPGTFLPPFPDDVRVHPLLVVDFELIKARDQQEVKTLWEAATSLGFWYLKNHGADKEVDNMFDMGAETMALPLDEKMKFEQGDAGRSFGYKMAGGNAVDASGKPDTVEFINVSKDDALSYPTIAHRTYPETVNARMESTIVPFIRKSLEVNSVFLDIFNEKLGLPNGTLAKLHEIHEHSGSEARCIRKPPSSVKPSPSEIAIGAHTDFGSLSFLHNRLGGLQVLPPGHEEWSYVKPLPGHAICNVGDALSLFSGGILQSNIHRVVPPPGIQSNYERWSLVFFTRPGNSQVLRALVESSSIIADAVKQKPEKSFDTNSTSAQWFARRIKNQRMKNRTGPETWAASRGTEHTPTKA</sequence>
<name>A0ACB8AI26_9AGAM</name>
<proteinExistence type="predicted"/>
<reference evidence="1" key="1">
    <citation type="journal article" date="2021" name="New Phytol.">
        <title>Evolutionary innovations through gain and loss of genes in the ectomycorrhizal Boletales.</title>
        <authorList>
            <person name="Wu G."/>
            <person name="Miyauchi S."/>
            <person name="Morin E."/>
            <person name="Kuo A."/>
            <person name="Drula E."/>
            <person name="Varga T."/>
            <person name="Kohler A."/>
            <person name="Feng B."/>
            <person name="Cao Y."/>
            <person name="Lipzen A."/>
            <person name="Daum C."/>
            <person name="Hundley H."/>
            <person name="Pangilinan J."/>
            <person name="Johnson J."/>
            <person name="Barry K."/>
            <person name="LaButti K."/>
            <person name="Ng V."/>
            <person name="Ahrendt S."/>
            <person name="Min B."/>
            <person name="Choi I.G."/>
            <person name="Park H."/>
            <person name="Plett J.M."/>
            <person name="Magnuson J."/>
            <person name="Spatafora J.W."/>
            <person name="Nagy L.G."/>
            <person name="Henrissat B."/>
            <person name="Grigoriev I.V."/>
            <person name="Yang Z.L."/>
            <person name="Xu J."/>
            <person name="Martin F.M."/>
        </authorList>
    </citation>
    <scope>NUCLEOTIDE SEQUENCE</scope>
    <source>
        <strain evidence="1">ATCC 28755</strain>
    </source>
</reference>